<organism evidence="2 3">
    <name type="scientific">Rangifer tarandus platyrhynchus</name>
    <name type="common">Svalbard reindeer</name>
    <dbReference type="NCBI Taxonomy" id="3082113"/>
    <lineage>
        <taxon>Eukaryota</taxon>
        <taxon>Metazoa</taxon>
        <taxon>Chordata</taxon>
        <taxon>Craniata</taxon>
        <taxon>Vertebrata</taxon>
        <taxon>Euteleostomi</taxon>
        <taxon>Mammalia</taxon>
        <taxon>Eutheria</taxon>
        <taxon>Laurasiatheria</taxon>
        <taxon>Artiodactyla</taxon>
        <taxon>Ruminantia</taxon>
        <taxon>Pecora</taxon>
        <taxon>Cervidae</taxon>
        <taxon>Odocoileinae</taxon>
        <taxon>Rangifer</taxon>
    </lineage>
</organism>
<proteinExistence type="predicted"/>
<evidence type="ECO:0000313" key="2">
    <source>
        <dbReference type="EMBL" id="CAI9175097.1"/>
    </source>
</evidence>
<name>A0ABN8ZMD5_RANTA</name>
<evidence type="ECO:0000313" key="3">
    <source>
        <dbReference type="Proteomes" id="UP001176941"/>
    </source>
</evidence>
<dbReference type="Proteomes" id="UP001176941">
    <property type="component" value="Chromosome 4"/>
</dbReference>
<sequence length="176" mass="17879">MGKRVPFFALRGPAQAECEAPGPTVWRTPQNLFSLGPPFPPPRDASLAAPAPAPSALCGRGGASWGLPSIPRKCRPPLGVWVCQQSDAGTLGVLLGRPPSGGFVGLPPTLCPACPAALHHSRAQDGALRGLDSGAGCPYSTEGPRPPLPKPEAPGLQAPPPRALGPSPLSSRALSS</sequence>
<protein>
    <submittedName>
        <fullName evidence="2">Uncharacterized protein</fullName>
    </submittedName>
</protein>
<feature type="region of interest" description="Disordered" evidence="1">
    <location>
        <begin position="127"/>
        <end position="176"/>
    </location>
</feature>
<dbReference type="EMBL" id="OX459940">
    <property type="protein sequence ID" value="CAI9175097.1"/>
    <property type="molecule type" value="Genomic_DNA"/>
</dbReference>
<gene>
    <name evidence="2" type="ORF">MRATA1EN1_LOCUS24059</name>
</gene>
<evidence type="ECO:0000256" key="1">
    <source>
        <dbReference type="SAM" id="MobiDB-lite"/>
    </source>
</evidence>
<feature type="compositionally biased region" description="Pro residues" evidence="1">
    <location>
        <begin position="144"/>
        <end position="163"/>
    </location>
</feature>
<reference evidence="2" key="1">
    <citation type="submission" date="2023-04" db="EMBL/GenBank/DDBJ databases">
        <authorList>
            <consortium name="ELIXIR-Norway"/>
        </authorList>
    </citation>
    <scope>NUCLEOTIDE SEQUENCE [LARGE SCALE GENOMIC DNA]</scope>
</reference>
<accession>A0ABN8ZMD5</accession>
<keyword evidence="3" id="KW-1185">Reference proteome</keyword>